<reference evidence="3 5" key="1">
    <citation type="submission" date="2008-03" db="EMBL/GenBank/DDBJ databases">
        <title>Annotation of Ixodes scapularis.</title>
        <authorList>
            <consortium name="Ixodes scapularis Genome Project Consortium"/>
            <person name="Caler E."/>
            <person name="Hannick L.I."/>
            <person name="Bidwell S."/>
            <person name="Joardar V."/>
            <person name="Thiagarajan M."/>
            <person name="Amedeo P."/>
            <person name="Galinsky K.J."/>
            <person name="Schobel S."/>
            <person name="Inman J."/>
            <person name="Hostetler J."/>
            <person name="Miller J."/>
            <person name="Hammond M."/>
            <person name="Megy K."/>
            <person name="Lawson D."/>
            <person name="Kodira C."/>
            <person name="Sutton G."/>
            <person name="Meyer J."/>
            <person name="Hill C.A."/>
            <person name="Birren B."/>
            <person name="Nene V."/>
            <person name="Collins F."/>
            <person name="Alarcon-Chaidez F."/>
            <person name="Wikel S."/>
            <person name="Strausberg R."/>
        </authorList>
    </citation>
    <scope>NUCLEOTIDE SEQUENCE [LARGE SCALE GENOMIC DNA]</scope>
    <source>
        <strain evidence="5">Wikel</strain>
        <strain evidence="3">Wikel colony</strain>
    </source>
</reference>
<feature type="compositionally biased region" description="Polar residues" evidence="1">
    <location>
        <begin position="88"/>
        <end position="100"/>
    </location>
</feature>
<feature type="region of interest" description="Disordered" evidence="1">
    <location>
        <begin position="62"/>
        <end position="154"/>
    </location>
</feature>
<proteinExistence type="predicted"/>
<feature type="transmembrane region" description="Helical" evidence="2">
    <location>
        <begin position="36"/>
        <end position="57"/>
    </location>
</feature>
<feature type="compositionally biased region" description="Polar residues" evidence="1">
    <location>
        <begin position="133"/>
        <end position="142"/>
    </location>
</feature>
<dbReference type="VEuPathDB" id="VectorBase:ISCW021831"/>
<evidence type="ECO:0000313" key="4">
    <source>
        <dbReference type="EnsemblMetazoa" id="ISCW021831-PA"/>
    </source>
</evidence>
<evidence type="ECO:0000256" key="1">
    <source>
        <dbReference type="SAM" id="MobiDB-lite"/>
    </source>
</evidence>
<evidence type="ECO:0000256" key="2">
    <source>
        <dbReference type="SAM" id="Phobius"/>
    </source>
</evidence>
<evidence type="ECO:0000313" key="3">
    <source>
        <dbReference type="EMBL" id="EEC14040.1"/>
    </source>
</evidence>
<keyword evidence="5" id="KW-1185">Reference proteome</keyword>
<keyword evidence="2" id="KW-0812">Transmembrane</keyword>
<evidence type="ECO:0000313" key="5">
    <source>
        <dbReference type="Proteomes" id="UP000001555"/>
    </source>
</evidence>
<dbReference type="EnsemblMetazoa" id="ISCW021831-RA">
    <property type="protein sequence ID" value="ISCW021831-PA"/>
    <property type="gene ID" value="ISCW021831"/>
</dbReference>
<gene>
    <name evidence="3" type="ORF">IscW_ISCW021831</name>
</gene>
<dbReference type="Proteomes" id="UP000001555">
    <property type="component" value="Unassembled WGS sequence"/>
</dbReference>
<keyword evidence="2" id="KW-0472">Membrane</keyword>
<feature type="compositionally biased region" description="Low complexity" evidence="1">
    <location>
        <begin position="8"/>
        <end position="21"/>
    </location>
</feature>
<dbReference type="EMBL" id="ABJB010180724">
    <property type="status" value="NOT_ANNOTATED_CDS"/>
    <property type="molecule type" value="Genomic_DNA"/>
</dbReference>
<name>B7Q5B8_IXOSC</name>
<sequence length="154" mass="15317">MGDETGESKSGVESGVGSTAGTTGGEAAGGSMSSGYLPIVVVFVIVAALVGIAALIIMGGSKAKNDTTPGESETPGVSGPSGGDVFPATSNGNASMSSMQHGEHSSVVPPEQPTDVLSGEPPDQPTDVPDTEPPTQTSSENVTHVGRLRRRAKL</sequence>
<dbReference type="InParanoid" id="B7Q5B8"/>
<protein>
    <submittedName>
        <fullName evidence="3 4">Uncharacterized protein</fullName>
    </submittedName>
</protein>
<reference evidence="4" key="2">
    <citation type="submission" date="2020-05" db="UniProtKB">
        <authorList>
            <consortium name="EnsemblMetazoa"/>
        </authorList>
    </citation>
    <scope>IDENTIFICATION</scope>
    <source>
        <strain evidence="4">wikel</strain>
    </source>
</reference>
<dbReference type="EMBL" id="DS860684">
    <property type="protein sequence ID" value="EEC14040.1"/>
    <property type="molecule type" value="Genomic_DNA"/>
</dbReference>
<dbReference type="VEuPathDB" id="VectorBase:ISCI021831"/>
<feature type="region of interest" description="Disordered" evidence="1">
    <location>
        <begin position="1"/>
        <end position="28"/>
    </location>
</feature>
<dbReference type="AlphaFoldDB" id="B7Q5B8"/>
<dbReference type="PaxDb" id="6945-B7Q5B8"/>
<keyword evidence="2" id="KW-1133">Transmembrane helix</keyword>
<accession>B7Q5B8</accession>
<dbReference type="HOGENOM" id="CLU_1706226_0_0_1"/>
<organism>
    <name type="scientific">Ixodes scapularis</name>
    <name type="common">Black-legged tick</name>
    <name type="synonym">Deer tick</name>
    <dbReference type="NCBI Taxonomy" id="6945"/>
    <lineage>
        <taxon>Eukaryota</taxon>
        <taxon>Metazoa</taxon>
        <taxon>Ecdysozoa</taxon>
        <taxon>Arthropoda</taxon>
        <taxon>Chelicerata</taxon>
        <taxon>Arachnida</taxon>
        <taxon>Acari</taxon>
        <taxon>Parasitiformes</taxon>
        <taxon>Ixodida</taxon>
        <taxon>Ixodoidea</taxon>
        <taxon>Ixodidae</taxon>
        <taxon>Ixodinae</taxon>
        <taxon>Ixodes</taxon>
    </lineage>
</organism>